<protein>
    <recommendedName>
        <fullName evidence="3">SGNH/GDSL hydrolase family protein</fullName>
    </recommendedName>
</protein>
<name>A0A832I067_UNCEI</name>
<dbReference type="EMBL" id="DSQF01000007">
    <property type="protein sequence ID" value="HGZ42587.1"/>
    <property type="molecule type" value="Genomic_DNA"/>
</dbReference>
<dbReference type="SUPFAM" id="SSF52266">
    <property type="entry name" value="SGNH hydrolase"/>
    <property type="match status" value="1"/>
</dbReference>
<comment type="caution">
    <text evidence="2">The sequence shown here is derived from an EMBL/GenBank/DDBJ whole genome shotgun (WGS) entry which is preliminary data.</text>
</comment>
<evidence type="ECO:0000313" key="2">
    <source>
        <dbReference type="EMBL" id="HGZ42587.1"/>
    </source>
</evidence>
<reference evidence="2" key="1">
    <citation type="journal article" date="2020" name="mSystems">
        <title>Genome- and Community-Level Interaction Insights into Carbon Utilization and Element Cycling Functions of Hydrothermarchaeota in Hydrothermal Sediment.</title>
        <authorList>
            <person name="Zhou Z."/>
            <person name="Liu Y."/>
            <person name="Xu W."/>
            <person name="Pan J."/>
            <person name="Luo Z.H."/>
            <person name="Li M."/>
        </authorList>
    </citation>
    <scope>NUCLEOTIDE SEQUENCE [LARGE SCALE GENOMIC DNA]</scope>
    <source>
        <strain evidence="2">SpSt-381</strain>
    </source>
</reference>
<evidence type="ECO:0008006" key="3">
    <source>
        <dbReference type="Google" id="ProtNLM"/>
    </source>
</evidence>
<feature type="chain" id="PRO_5032890772" description="SGNH/GDSL hydrolase family protein" evidence="1">
    <location>
        <begin position="27"/>
        <end position="463"/>
    </location>
</feature>
<organism evidence="2">
    <name type="scientific">Eiseniibacteriota bacterium</name>
    <dbReference type="NCBI Taxonomy" id="2212470"/>
    <lineage>
        <taxon>Bacteria</taxon>
        <taxon>Candidatus Eiseniibacteriota</taxon>
    </lineage>
</organism>
<proteinExistence type="predicted"/>
<dbReference type="Gene3D" id="3.40.50.1110">
    <property type="entry name" value="SGNH hydrolase"/>
    <property type="match status" value="1"/>
</dbReference>
<dbReference type="InterPro" id="IPR036514">
    <property type="entry name" value="SGNH_hydro_sf"/>
</dbReference>
<gene>
    <name evidence="2" type="ORF">ENR23_04025</name>
</gene>
<evidence type="ECO:0000256" key="1">
    <source>
        <dbReference type="SAM" id="SignalP"/>
    </source>
</evidence>
<keyword evidence="1" id="KW-0732">Signal</keyword>
<feature type="signal peptide" evidence="1">
    <location>
        <begin position="1"/>
        <end position="26"/>
    </location>
</feature>
<sequence>MIRPLHPSARRRAAAAALALAALALAGCETLAPVAPPAPASGAADFSVYASLGTSISAGWQSGGLVDRHQTRAYPALFAKQAGVPVFDQPLIGGNGLPALDSLIAIGPPLTIGKGSRVNGAPLNALLPTAYHHLAVPFSVLFDVVDTTQYLTPPYTGRDLMLQTIQRGRGTLLAQLATQINPRPTFISVEYGANEILGAGTAGSGTPLVPAAQWVGLLHVVLDNLQAAFPDARFAIFTVPDVTTAPFFTTLPPLVLGQNGQPVSPPVPLLGPGGTPLQYGRDLVLLTAGPYLAAGFGYPVGTTSYLSGLPVPGTGIPLPDSLVLTASEVASLRAASAVYDAAVRNEALARGFALVDLAGLLRKAATTGVHVSGATYTGAFLSGGLFSLDGIHPTDLAHALLANELIAAVNAKFGARVPLLNVSEYATRRADVATRPRTEGAAAPARVESAQYLATVFPWRGVH</sequence>
<accession>A0A832I067</accession>
<dbReference type="PROSITE" id="PS51257">
    <property type="entry name" value="PROKAR_LIPOPROTEIN"/>
    <property type="match status" value="1"/>
</dbReference>
<dbReference type="AlphaFoldDB" id="A0A832I067"/>